<sequence>MSVLLRAADLVKRPVVTLAGDDIAQIKDVVYSSLSGELAGFTLNGRGMFAGPLKKTLPWANVHGLGPAAVMIVDESHLADQRAFDGELEGAGGVVLGSVVLTQGGRSLGTVTDVVLSVNEKSTDAVGYEIQPSDKTAPRRQFVPLPDALSVSGEALILPDTAIDFIRDDLAGFGAAVEEFRARLGPHAVRPAEVPAEAPAEGPVEGRTEAQTTGEPPQ</sequence>
<dbReference type="Proteomes" id="UP001501074">
    <property type="component" value="Unassembled WGS sequence"/>
</dbReference>
<reference evidence="3" key="1">
    <citation type="journal article" date="2019" name="Int. J. Syst. Evol. Microbiol.">
        <title>The Global Catalogue of Microorganisms (GCM) 10K type strain sequencing project: providing services to taxonomists for standard genome sequencing and annotation.</title>
        <authorList>
            <consortium name="The Broad Institute Genomics Platform"/>
            <consortium name="The Broad Institute Genome Sequencing Center for Infectious Disease"/>
            <person name="Wu L."/>
            <person name="Ma J."/>
        </authorList>
    </citation>
    <scope>NUCLEOTIDE SEQUENCE [LARGE SCALE GENOMIC DNA]</scope>
    <source>
        <strain evidence="3">JCM 16902</strain>
    </source>
</reference>
<evidence type="ECO:0000256" key="1">
    <source>
        <dbReference type="SAM" id="MobiDB-lite"/>
    </source>
</evidence>
<gene>
    <name evidence="2" type="ORF">GCM10022223_26980</name>
</gene>
<feature type="compositionally biased region" description="Polar residues" evidence="1">
    <location>
        <begin position="209"/>
        <end position="218"/>
    </location>
</feature>
<feature type="region of interest" description="Disordered" evidence="1">
    <location>
        <begin position="187"/>
        <end position="218"/>
    </location>
</feature>
<comment type="caution">
    <text evidence="2">The sequence shown here is derived from an EMBL/GenBank/DDBJ whole genome shotgun (WGS) entry which is preliminary data.</text>
</comment>
<dbReference type="EMBL" id="BAAAZO010000003">
    <property type="protein sequence ID" value="GAA3609513.1"/>
    <property type="molecule type" value="Genomic_DNA"/>
</dbReference>
<protein>
    <recommendedName>
        <fullName evidence="4">PRC-barrel domain protein</fullName>
    </recommendedName>
</protein>
<name>A0ABP6ZI62_9ACTN</name>
<dbReference type="RefSeq" id="WP_231483340.1">
    <property type="nucleotide sequence ID" value="NZ_BAAAZO010000003.1"/>
</dbReference>
<accession>A0ABP6ZI62</accession>
<proteinExistence type="predicted"/>
<keyword evidence="3" id="KW-1185">Reference proteome</keyword>
<evidence type="ECO:0000313" key="2">
    <source>
        <dbReference type="EMBL" id="GAA3609513.1"/>
    </source>
</evidence>
<evidence type="ECO:0000313" key="3">
    <source>
        <dbReference type="Proteomes" id="UP001501074"/>
    </source>
</evidence>
<evidence type="ECO:0008006" key="4">
    <source>
        <dbReference type="Google" id="ProtNLM"/>
    </source>
</evidence>
<feature type="compositionally biased region" description="Low complexity" evidence="1">
    <location>
        <begin position="191"/>
        <end position="205"/>
    </location>
</feature>
<organism evidence="2 3">
    <name type="scientific">Kineosporia mesophila</name>
    <dbReference type="NCBI Taxonomy" id="566012"/>
    <lineage>
        <taxon>Bacteria</taxon>
        <taxon>Bacillati</taxon>
        <taxon>Actinomycetota</taxon>
        <taxon>Actinomycetes</taxon>
        <taxon>Kineosporiales</taxon>
        <taxon>Kineosporiaceae</taxon>
        <taxon>Kineosporia</taxon>
    </lineage>
</organism>